<feature type="compositionally biased region" description="Basic and acidic residues" evidence="1">
    <location>
        <begin position="307"/>
        <end position="325"/>
    </location>
</feature>
<dbReference type="NCBIfam" id="NF038145">
    <property type="entry name" value="Hvo_1808_fam"/>
    <property type="match status" value="1"/>
</dbReference>
<evidence type="ECO:0000313" key="3">
    <source>
        <dbReference type="Proteomes" id="UP000281431"/>
    </source>
</evidence>
<feature type="compositionally biased region" description="Low complexity" evidence="1">
    <location>
        <begin position="293"/>
        <end position="304"/>
    </location>
</feature>
<dbReference type="OrthoDB" id="85977at2157"/>
<evidence type="ECO:0008006" key="4">
    <source>
        <dbReference type="Google" id="ProtNLM"/>
    </source>
</evidence>
<proteinExistence type="predicted"/>
<feature type="region of interest" description="Disordered" evidence="1">
    <location>
        <begin position="31"/>
        <end position="58"/>
    </location>
</feature>
<dbReference type="Proteomes" id="UP000281431">
    <property type="component" value="Unassembled WGS sequence"/>
</dbReference>
<feature type="region of interest" description="Disordered" evidence="1">
    <location>
        <begin position="491"/>
        <end position="522"/>
    </location>
</feature>
<protein>
    <recommendedName>
        <fullName evidence="4">PGF-CTERM sorting domain-containing protein</fullName>
    </recommendedName>
</protein>
<evidence type="ECO:0000313" key="2">
    <source>
        <dbReference type="EMBL" id="RQG97428.1"/>
    </source>
</evidence>
<accession>A0A3N6M235</accession>
<gene>
    <name evidence="2" type="ORF">EA472_19595</name>
</gene>
<feature type="compositionally biased region" description="Low complexity" evidence="1">
    <location>
        <begin position="510"/>
        <end position="520"/>
    </location>
</feature>
<comment type="caution">
    <text evidence="2">The sequence shown here is derived from an EMBL/GenBank/DDBJ whole genome shotgun (WGS) entry which is preliminary data.</text>
</comment>
<feature type="region of interest" description="Disordered" evidence="1">
    <location>
        <begin position="290"/>
        <end position="326"/>
    </location>
</feature>
<organism evidence="2 3">
    <name type="scientific">Natrarchaeobius chitinivorans</name>
    <dbReference type="NCBI Taxonomy" id="1679083"/>
    <lineage>
        <taxon>Archaea</taxon>
        <taxon>Methanobacteriati</taxon>
        <taxon>Methanobacteriota</taxon>
        <taxon>Stenosarchaea group</taxon>
        <taxon>Halobacteria</taxon>
        <taxon>Halobacteriales</taxon>
        <taxon>Natrialbaceae</taxon>
        <taxon>Natrarchaeobius</taxon>
    </lineage>
</organism>
<name>A0A3N6M235_NATCH</name>
<sequence length="569" mass="61636">MKSTRTRVLVAVVLLAAATVLVVAGAGLFGPISDGSSPPGTDGTDDRTDEPSTTDTVGYVEGYWHDDELPVDDRDDAALSEDELEAVVYRSMARVEEIRGLTFEEDVDVEVVSREEYRAESDDLFVDVTDDERLQQNVNYEALFVVDRATDAEDEFESLYGGAVDGYYDPGEEEVVLVSDSPDAPETDEIVLGHELLHALQDQQFDLSQYDRETIDQSAAKNGLIEGDAVWVETEYERLCRAEWSCVRSERSAAGSSDLNWGLYLIVYQPYADGPDYVEYLREQDDGWDAVNAAYDDPPASSADVIRPSEDREPVDVDVPDRSSDDWEQLEVDGETATETVGEVGMVAMFAADAFDSDRSAVIEREAFVTDGVGYEYDQPQTDGWAGDRLVTYVSADVDPTNESAGAIDRTGYVWHSEWETDEDAATFRDAYLELLAAHDAEAVDDRPNAFEIDDGYPGAYYVDRDDRSVTIVRAPSVDDLEGVDAVAASDEHASVGLESDDGTGGVEGGSTSEASAADAIGGGGSSADSVVVAGAVVAGTGVAIVVRRRAVSDVDSNRKTVDDATRER</sequence>
<dbReference type="AlphaFoldDB" id="A0A3N6M235"/>
<keyword evidence="3" id="KW-1185">Reference proteome</keyword>
<reference evidence="2 3" key="1">
    <citation type="submission" date="2018-10" db="EMBL/GenBank/DDBJ databases">
        <title>Natrarchaeobius chitinivorans gen. nov., sp. nov., and Natrarchaeobius haloalkaliphilus sp. nov., alkaliphilic, chitin-utilizing haloarchaea from hypersaline alkaline lakes.</title>
        <authorList>
            <person name="Sorokin D.Y."/>
            <person name="Elcheninov A.G."/>
            <person name="Kostrikina N.A."/>
            <person name="Bale N.J."/>
            <person name="Sinninghe Damste J.S."/>
            <person name="Khijniak T.V."/>
            <person name="Kublanov I.V."/>
            <person name="Toshchakov S.V."/>
        </authorList>
    </citation>
    <scope>NUCLEOTIDE SEQUENCE [LARGE SCALE GENOMIC DNA]</scope>
    <source>
        <strain evidence="2 3">AArcht7</strain>
    </source>
</reference>
<dbReference type="InterPro" id="IPR047792">
    <property type="entry name" value="Hvo_1808-like"/>
</dbReference>
<evidence type="ECO:0000256" key="1">
    <source>
        <dbReference type="SAM" id="MobiDB-lite"/>
    </source>
</evidence>
<dbReference type="EMBL" id="REFZ01000020">
    <property type="protein sequence ID" value="RQG97428.1"/>
    <property type="molecule type" value="Genomic_DNA"/>
</dbReference>